<dbReference type="AlphaFoldDB" id="A0A132B4X0"/>
<dbReference type="PANTHER" id="PTHR43139:SF52">
    <property type="entry name" value="SI:DKEY-122A22.2"/>
    <property type="match status" value="1"/>
</dbReference>
<dbReference type="Proteomes" id="UP000070700">
    <property type="component" value="Unassembled WGS sequence"/>
</dbReference>
<dbReference type="GO" id="GO:0005783">
    <property type="term" value="C:endoplasmic reticulum"/>
    <property type="evidence" value="ECO:0007669"/>
    <property type="project" value="TreeGrafter"/>
</dbReference>
<feature type="non-terminal residue" evidence="2">
    <location>
        <position position="297"/>
    </location>
</feature>
<feature type="domain" description="AB hydrolase-1" evidence="1">
    <location>
        <begin position="24"/>
        <end position="147"/>
    </location>
</feature>
<keyword evidence="3" id="KW-1185">Reference proteome</keyword>
<name>A0A132B4X0_MOLSC</name>
<evidence type="ECO:0000313" key="3">
    <source>
        <dbReference type="Proteomes" id="UP000070700"/>
    </source>
</evidence>
<dbReference type="GeneID" id="28818007"/>
<dbReference type="Gene3D" id="3.40.50.1820">
    <property type="entry name" value="alpha/beta hydrolase"/>
    <property type="match status" value="1"/>
</dbReference>
<evidence type="ECO:0000259" key="1">
    <source>
        <dbReference type="Pfam" id="PF00561"/>
    </source>
</evidence>
<dbReference type="InterPro" id="IPR000073">
    <property type="entry name" value="AB_hydrolase_1"/>
</dbReference>
<dbReference type="PANTHER" id="PTHR43139">
    <property type="entry name" value="SI:DKEY-122A22.2"/>
    <property type="match status" value="1"/>
</dbReference>
<dbReference type="InterPro" id="IPR029058">
    <property type="entry name" value="AB_hydrolase_fold"/>
</dbReference>
<dbReference type="InterPro" id="IPR052370">
    <property type="entry name" value="Meta-cleavage_hydrolase"/>
</dbReference>
<sequence length="297" mass="32428">VSIGDYSLFLRAYDASPRTSPSQPVVIIEAGLGGTSAEWVAAARLISQYAPVYTYDRAGYGKSKAKDSAPLPASAQPLTATKRCEDLTKLLDVGGIAPPWILVGHSYGGVLVREFLAMHGKEKVVGLVIIDSAIERTKLPDSWPALLGDASYMEVVGLEKNRVLTDEEWATLKANDQGNEQSVELEEAGMKESTDKVNKKVKGKQLLGDGRLSVIFANESVDLSKVYEWGIKNGSGTPEAREALRKRLEDMAEVDEQGQRAHLSLSSQSRFVYAEGEARTHNLQIVKPQLIADEARW</sequence>
<keyword evidence="2" id="KW-0378">Hydrolase</keyword>
<dbReference type="EMBL" id="KQ947442">
    <property type="protein sequence ID" value="KUJ07039.1"/>
    <property type="molecule type" value="Genomic_DNA"/>
</dbReference>
<dbReference type="RefSeq" id="XP_018061394.1">
    <property type="nucleotide sequence ID" value="XM_018208281.1"/>
</dbReference>
<dbReference type="Pfam" id="PF00561">
    <property type="entry name" value="Abhydrolase_1"/>
    <property type="match status" value="1"/>
</dbReference>
<gene>
    <name evidence="2" type="ORF">LY89DRAFT_548991</name>
</gene>
<evidence type="ECO:0000313" key="2">
    <source>
        <dbReference type="EMBL" id="KUJ07039.1"/>
    </source>
</evidence>
<protein>
    <submittedName>
        <fullName evidence="2">Alpha/beta-hydrolase</fullName>
    </submittedName>
</protein>
<reference evidence="2 3" key="1">
    <citation type="submission" date="2015-10" db="EMBL/GenBank/DDBJ databases">
        <title>Full genome of DAOMC 229536 Phialocephala scopiformis, a fungal endophyte of spruce producing the potent anti-insectan compound rugulosin.</title>
        <authorList>
            <consortium name="DOE Joint Genome Institute"/>
            <person name="Walker A.K."/>
            <person name="Frasz S.L."/>
            <person name="Seifert K.A."/>
            <person name="Miller J.D."/>
            <person name="Mondo S.J."/>
            <person name="Labutti K."/>
            <person name="Lipzen A."/>
            <person name="Dockter R."/>
            <person name="Kennedy M."/>
            <person name="Grigoriev I.V."/>
            <person name="Spatafora J.W."/>
        </authorList>
    </citation>
    <scope>NUCLEOTIDE SEQUENCE [LARGE SCALE GENOMIC DNA]</scope>
    <source>
        <strain evidence="2 3">CBS 120377</strain>
    </source>
</reference>
<dbReference type="GO" id="GO:0016787">
    <property type="term" value="F:hydrolase activity"/>
    <property type="evidence" value="ECO:0007669"/>
    <property type="project" value="UniProtKB-KW"/>
</dbReference>
<proteinExistence type="predicted"/>
<dbReference type="KEGG" id="psco:LY89DRAFT_548991"/>
<accession>A0A132B4X0</accession>
<feature type="non-terminal residue" evidence="2">
    <location>
        <position position="1"/>
    </location>
</feature>
<dbReference type="OrthoDB" id="294702at2759"/>
<dbReference type="InParanoid" id="A0A132B4X0"/>
<organism evidence="2 3">
    <name type="scientific">Mollisia scopiformis</name>
    <name type="common">Conifer needle endophyte fungus</name>
    <name type="synonym">Phialocephala scopiformis</name>
    <dbReference type="NCBI Taxonomy" id="149040"/>
    <lineage>
        <taxon>Eukaryota</taxon>
        <taxon>Fungi</taxon>
        <taxon>Dikarya</taxon>
        <taxon>Ascomycota</taxon>
        <taxon>Pezizomycotina</taxon>
        <taxon>Leotiomycetes</taxon>
        <taxon>Helotiales</taxon>
        <taxon>Mollisiaceae</taxon>
        <taxon>Mollisia</taxon>
    </lineage>
</organism>
<dbReference type="SUPFAM" id="SSF53474">
    <property type="entry name" value="alpha/beta-Hydrolases"/>
    <property type="match status" value="1"/>
</dbReference>